<gene>
    <name evidence="1" type="ORF">K435DRAFT_795477</name>
</gene>
<dbReference type="AlphaFoldDB" id="A0A4S8M8P2"/>
<accession>A0A4S8M8P2</accession>
<proteinExistence type="predicted"/>
<evidence type="ECO:0000313" key="2">
    <source>
        <dbReference type="Proteomes" id="UP000297245"/>
    </source>
</evidence>
<dbReference type="PANTHER" id="PTHR46177:SF1">
    <property type="entry name" value="INTEGRASE CATALYTIC DOMAIN-CONTAINING PROTEIN"/>
    <property type="match status" value="1"/>
</dbReference>
<organism evidence="1 2">
    <name type="scientific">Dendrothele bispora (strain CBS 962.96)</name>
    <dbReference type="NCBI Taxonomy" id="1314807"/>
    <lineage>
        <taxon>Eukaryota</taxon>
        <taxon>Fungi</taxon>
        <taxon>Dikarya</taxon>
        <taxon>Basidiomycota</taxon>
        <taxon>Agaricomycotina</taxon>
        <taxon>Agaricomycetes</taxon>
        <taxon>Agaricomycetidae</taxon>
        <taxon>Agaricales</taxon>
        <taxon>Agaricales incertae sedis</taxon>
        <taxon>Dendrothele</taxon>
    </lineage>
</organism>
<name>A0A4S8M8P2_DENBC</name>
<dbReference type="OrthoDB" id="5946233at2759"/>
<evidence type="ECO:0000313" key="1">
    <source>
        <dbReference type="EMBL" id="THU98732.1"/>
    </source>
</evidence>
<reference evidence="1 2" key="1">
    <citation type="journal article" date="2019" name="Nat. Ecol. Evol.">
        <title>Megaphylogeny resolves global patterns of mushroom evolution.</title>
        <authorList>
            <person name="Varga T."/>
            <person name="Krizsan K."/>
            <person name="Foldi C."/>
            <person name="Dima B."/>
            <person name="Sanchez-Garcia M."/>
            <person name="Sanchez-Ramirez S."/>
            <person name="Szollosi G.J."/>
            <person name="Szarkandi J.G."/>
            <person name="Papp V."/>
            <person name="Albert L."/>
            <person name="Andreopoulos W."/>
            <person name="Angelini C."/>
            <person name="Antonin V."/>
            <person name="Barry K.W."/>
            <person name="Bougher N.L."/>
            <person name="Buchanan P."/>
            <person name="Buyck B."/>
            <person name="Bense V."/>
            <person name="Catcheside P."/>
            <person name="Chovatia M."/>
            <person name="Cooper J."/>
            <person name="Damon W."/>
            <person name="Desjardin D."/>
            <person name="Finy P."/>
            <person name="Geml J."/>
            <person name="Haridas S."/>
            <person name="Hughes K."/>
            <person name="Justo A."/>
            <person name="Karasinski D."/>
            <person name="Kautmanova I."/>
            <person name="Kiss B."/>
            <person name="Kocsube S."/>
            <person name="Kotiranta H."/>
            <person name="LaButti K.M."/>
            <person name="Lechner B.E."/>
            <person name="Liimatainen K."/>
            <person name="Lipzen A."/>
            <person name="Lukacs Z."/>
            <person name="Mihaltcheva S."/>
            <person name="Morgado L.N."/>
            <person name="Niskanen T."/>
            <person name="Noordeloos M.E."/>
            <person name="Ohm R.A."/>
            <person name="Ortiz-Santana B."/>
            <person name="Ovrebo C."/>
            <person name="Racz N."/>
            <person name="Riley R."/>
            <person name="Savchenko A."/>
            <person name="Shiryaev A."/>
            <person name="Soop K."/>
            <person name="Spirin V."/>
            <person name="Szebenyi C."/>
            <person name="Tomsovsky M."/>
            <person name="Tulloss R.E."/>
            <person name="Uehling J."/>
            <person name="Grigoriev I.V."/>
            <person name="Vagvolgyi C."/>
            <person name="Papp T."/>
            <person name="Martin F.M."/>
            <person name="Miettinen O."/>
            <person name="Hibbett D.S."/>
            <person name="Nagy L.G."/>
        </authorList>
    </citation>
    <scope>NUCLEOTIDE SEQUENCE [LARGE SCALE GENOMIC DNA]</scope>
    <source>
        <strain evidence="1 2">CBS 962.96</strain>
    </source>
</reference>
<keyword evidence="2" id="KW-1185">Reference proteome</keyword>
<dbReference type="EMBL" id="ML179131">
    <property type="protein sequence ID" value="THU98732.1"/>
    <property type="molecule type" value="Genomic_DNA"/>
</dbReference>
<dbReference type="PANTHER" id="PTHR46177">
    <property type="entry name" value="INTEGRASE CATALYTIC DOMAIN-CONTAINING PROTEIN"/>
    <property type="match status" value="1"/>
</dbReference>
<sequence>MVNQHGQIPPETPEFLDHFTYYYSLRRTDAEIAELMKAHYDTEKYTLGIKSVYRLRVKHGLLKTRGQRHTEVTAAAQIASIKETHPHRGTETIRQDLWHKYGMQVPRSAVQSYLNATEPHAVQARRIRRFVRRIFYAAGNNDIWTQDQHDKWGPRFGLWLHISLDPFNGWKNWLKCWWTNKNPRIVVKWYLEACREIGGIPLLTQSDPGNENNGVANCQTLARQTLDPSLVGTLQHRWKLHKMNPKPEAEWSIFRRDAAPPLENLFQAGVDAGLFGIDLTLDWSEKLDEYRQLRNTVTPRHHKHKILPHGPPMLIRSRPDFCNVLDFKIPVPPELFDELEAIFAPPDHEVFQLVPPAFEHWANIFYESMDRPRISEDNFWPIFVQLKQSFIDRAEAMIDMGPVFEVFPASMERVLKDQLDVTPGLNNALNPNEMHPHIPHLVDTQEGELEVDDVEDGMDNDSPGRPIYNLDAGDIHYAAAFSDDEDCSDE</sequence>
<dbReference type="Proteomes" id="UP000297245">
    <property type="component" value="Unassembled WGS sequence"/>
</dbReference>
<protein>
    <submittedName>
        <fullName evidence="1">Uncharacterized protein</fullName>
    </submittedName>
</protein>